<evidence type="ECO:0000256" key="2">
    <source>
        <dbReference type="ARBA" id="ARBA00022450"/>
    </source>
</evidence>
<keyword evidence="3" id="KW-0597">Phosphoprotein</keyword>
<dbReference type="SMART" id="SM00826">
    <property type="entry name" value="PKS_DH"/>
    <property type="match status" value="1"/>
</dbReference>
<dbReference type="Pfam" id="PF23562">
    <property type="entry name" value="AMP-binding_C_3"/>
    <property type="match status" value="1"/>
</dbReference>
<dbReference type="SUPFAM" id="SSF47336">
    <property type="entry name" value="ACP-like"/>
    <property type="match status" value="2"/>
</dbReference>
<dbReference type="Gene3D" id="3.40.366.10">
    <property type="entry name" value="Malonyl-Coenzyme A Acyl Carrier Protein, domain 2"/>
    <property type="match status" value="1"/>
</dbReference>
<dbReference type="CDD" id="cd00833">
    <property type="entry name" value="PKS"/>
    <property type="match status" value="1"/>
</dbReference>
<dbReference type="Proteomes" id="UP000076154">
    <property type="component" value="Unassembled WGS sequence"/>
</dbReference>
<dbReference type="Gene3D" id="3.40.50.720">
    <property type="entry name" value="NAD(P)-binding Rossmann-like Domain"/>
    <property type="match status" value="1"/>
</dbReference>
<proteinExistence type="predicted"/>
<dbReference type="InterPro" id="IPR020841">
    <property type="entry name" value="PKS_Beta-ketoAc_synthase_dom"/>
</dbReference>
<keyword evidence="4" id="KW-0808">Transferase</keyword>
<feature type="active site" description="Proton donor; for dehydratase activity" evidence="6">
    <location>
        <position position="1696"/>
    </location>
</feature>
<protein>
    <submittedName>
        <fullName evidence="11">6-deoxyerythronolide-B synthase EryA1, modules 1 and 2</fullName>
    </submittedName>
</protein>
<dbReference type="InterPro" id="IPR001227">
    <property type="entry name" value="Ac_transferase_dom_sf"/>
</dbReference>
<dbReference type="Pfam" id="PF08659">
    <property type="entry name" value="KR"/>
    <property type="match status" value="1"/>
</dbReference>
<comment type="caution">
    <text evidence="11">The sequence shown here is derived from an EMBL/GenBank/DDBJ whole genome shotgun (WGS) entry which is preliminary data.</text>
</comment>
<dbReference type="Pfam" id="PF00698">
    <property type="entry name" value="Acyl_transf_1"/>
    <property type="match status" value="1"/>
</dbReference>
<feature type="domain" description="Carrier" evidence="8">
    <location>
        <begin position="523"/>
        <end position="599"/>
    </location>
</feature>
<dbReference type="PANTHER" id="PTHR43775:SF37">
    <property type="entry name" value="SI:DKEY-61P9.11"/>
    <property type="match status" value="1"/>
</dbReference>
<feature type="domain" description="PKS/mFAS DH" evidence="10">
    <location>
        <begin position="1513"/>
        <end position="1788"/>
    </location>
</feature>
<dbReference type="InterPro" id="IPR042099">
    <property type="entry name" value="ANL_N_sf"/>
</dbReference>
<dbReference type="CDD" id="cd05274">
    <property type="entry name" value="KR_FAS_SDR_x"/>
    <property type="match status" value="1"/>
</dbReference>
<reference evidence="11" key="1">
    <citation type="submission" date="2018-04" db="EMBL/GenBank/DDBJ databases">
        <title>Whole genome sequencing of Hypsizygus marmoreus.</title>
        <authorList>
            <person name="Choi I.-G."/>
            <person name="Min B."/>
            <person name="Kim J.-G."/>
            <person name="Kim S."/>
            <person name="Oh Y.-L."/>
            <person name="Kong W.-S."/>
            <person name="Park H."/>
            <person name="Jeong J."/>
            <person name="Song E.-S."/>
        </authorList>
    </citation>
    <scope>NUCLEOTIDE SEQUENCE [LARGE SCALE GENOMIC DNA]</scope>
    <source>
        <strain evidence="11">51987-8</strain>
    </source>
</reference>
<dbReference type="PROSITE" id="PS52004">
    <property type="entry name" value="KS3_2"/>
    <property type="match status" value="1"/>
</dbReference>
<dbReference type="SMART" id="SM00827">
    <property type="entry name" value="PKS_AT"/>
    <property type="match status" value="1"/>
</dbReference>
<dbReference type="Pfam" id="PF00109">
    <property type="entry name" value="ketoacyl-synt"/>
    <property type="match status" value="1"/>
</dbReference>
<dbReference type="Gene3D" id="3.40.50.12780">
    <property type="entry name" value="N-terminal domain of ligase-like"/>
    <property type="match status" value="1"/>
</dbReference>
<dbReference type="SMART" id="SM01294">
    <property type="entry name" value="PKS_PP_betabranch"/>
    <property type="match status" value="1"/>
</dbReference>
<dbReference type="PANTHER" id="PTHR43775">
    <property type="entry name" value="FATTY ACID SYNTHASE"/>
    <property type="match status" value="1"/>
</dbReference>
<dbReference type="SUPFAM" id="SSF52151">
    <property type="entry name" value="FabD/lysophospholipase-like"/>
    <property type="match status" value="1"/>
</dbReference>
<dbReference type="GO" id="GO:0044550">
    <property type="term" value="P:secondary metabolite biosynthetic process"/>
    <property type="evidence" value="ECO:0007669"/>
    <property type="project" value="UniProtKB-ARBA"/>
</dbReference>
<evidence type="ECO:0000313" key="12">
    <source>
        <dbReference type="Proteomes" id="UP000076154"/>
    </source>
</evidence>
<dbReference type="Pfam" id="PF00550">
    <property type="entry name" value="PP-binding"/>
    <property type="match status" value="2"/>
</dbReference>
<dbReference type="InterPro" id="IPR000873">
    <property type="entry name" value="AMP-dep_synth/lig_dom"/>
</dbReference>
<dbReference type="InParanoid" id="A0A369KDJ2"/>
<dbReference type="InterPro" id="IPR014030">
    <property type="entry name" value="Ketoacyl_synth_N"/>
</dbReference>
<dbReference type="PROSITE" id="PS50075">
    <property type="entry name" value="CARRIER"/>
    <property type="match status" value="2"/>
</dbReference>
<evidence type="ECO:0000256" key="7">
    <source>
        <dbReference type="SAM" id="SignalP"/>
    </source>
</evidence>
<dbReference type="GO" id="GO:0006633">
    <property type="term" value="P:fatty acid biosynthetic process"/>
    <property type="evidence" value="ECO:0007669"/>
    <property type="project" value="TreeGrafter"/>
</dbReference>
<dbReference type="OrthoDB" id="5334845at2759"/>
<keyword evidence="7" id="KW-0732">Signal</keyword>
<dbReference type="SUPFAM" id="SSF51735">
    <property type="entry name" value="NAD(P)-binding Rossmann-fold domains"/>
    <property type="match status" value="1"/>
</dbReference>
<dbReference type="InterPro" id="IPR036291">
    <property type="entry name" value="NAD(P)-bd_dom_sf"/>
</dbReference>
<dbReference type="SMART" id="SM00825">
    <property type="entry name" value="PKS_KS"/>
    <property type="match status" value="1"/>
</dbReference>
<dbReference type="SUPFAM" id="SSF53901">
    <property type="entry name" value="Thiolase-like"/>
    <property type="match status" value="1"/>
</dbReference>
<feature type="chain" id="PRO_5016694917" evidence="7">
    <location>
        <begin position="17"/>
        <end position="2380"/>
    </location>
</feature>
<evidence type="ECO:0000256" key="3">
    <source>
        <dbReference type="ARBA" id="ARBA00022553"/>
    </source>
</evidence>
<dbReference type="Pfam" id="PF22621">
    <property type="entry name" value="CurL-like_PKS_C"/>
    <property type="match status" value="1"/>
</dbReference>
<dbReference type="SUPFAM" id="SSF55048">
    <property type="entry name" value="Probable ACP-binding domain of malonyl-CoA ACP transacylase"/>
    <property type="match status" value="1"/>
</dbReference>
<evidence type="ECO:0000256" key="4">
    <source>
        <dbReference type="ARBA" id="ARBA00022679"/>
    </source>
</evidence>
<dbReference type="InterPro" id="IPR020807">
    <property type="entry name" value="PKS_DH"/>
</dbReference>
<evidence type="ECO:0000256" key="6">
    <source>
        <dbReference type="PROSITE-ProRule" id="PRU01363"/>
    </source>
</evidence>
<dbReference type="PROSITE" id="PS52019">
    <property type="entry name" value="PKS_MFAS_DH"/>
    <property type="match status" value="1"/>
</dbReference>
<dbReference type="InterPro" id="IPR009081">
    <property type="entry name" value="PP-bd_ACP"/>
</dbReference>
<dbReference type="InterPro" id="IPR016036">
    <property type="entry name" value="Malonyl_transacylase_ACP-bd"/>
</dbReference>
<evidence type="ECO:0000256" key="5">
    <source>
        <dbReference type="ARBA" id="ARBA00022737"/>
    </source>
</evidence>
<feature type="region of interest" description="C-terminal hotdog fold" evidence="6">
    <location>
        <begin position="1640"/>
        <end position="1788"/>
    </location>
</feature>
<dbReference type="Gene3D" id="3.40.47.10">
    <property type="match status" value="1"/>
</dbReference>
<comment type="pathway">
    <text evidence="1">Secondary metabolite biosynthesis.</text>
</comment>
<dbReference type="Gene3D" id="3.30.70.3290">
    <property type="match status" value="1"/>
</dbReference>
<evidence type="ECO:0000256" key="1">
    <source>
        <dbReference type="ARBA" id="ARBA00005179"/>
    </source>
</evidence>
<feature type="signal peptide" evidence="7">
    <location>
        <begin position="1"/>
        <end position="16"/>
    </location>
</feature>
<dbReference type="Pfam" id="PF00501">
    <property type="entry name" value="AMP-binding"/>
    <property type="match status" value="1"/>
</dbReference>
<feature type="active site" description="Proton acceptor; for dehydratase activity" evidence="6">
    <location>
        <position position="1545"/>
    </location>
</feature>
<dbReference type="InterPro" id="IPR014043">
    <property type="entry name" value="Acyl_transferase_dom"/>
</dbReference>
<accession>A0A369KDJ2</accession>
<organism evidence="11 12">
    <name type="scientific">Hypsizygus marmoreus</name>
    <name type="common">White beech mushroom</name>
    <name type="synonym">Agaricus marmoreus</name>
    <dbReference type="NCBI Taxonomy" id="39966"/>
    <lineage>
        <taxon>Eukaryota</taxon>
        <taxon>Fungi</taxon>
        <taxon>Dikarya</taxon>
        <taxon>Basidiomycota</taxon>
        <taxon>Agaricomycotina</taxon>
        <taxon>Agaricomycetes</taxon>
        <taxon>Agaricomycetidae</taxon>
        <taxon>Agaricales</taxon>
        <taxon>Tricholomatineae</taxon>
        <taxon>Lyophyllaceae</taxon>
        <taxon>Hypsizygus</taxon>
    </lineage>
</organism>
<evidence type="ECO:0000259" key="10">
    <source>
        <dbReference type="PROSITE" id="PS52019"/>
    </source>
</evidence>
<gene>
    <name evidence="11" type="primary">eryA</name>
    <name evidence="11" type="ORF">Hypma_000133</name>
</gene>
<evidence type="ECO:0000259" key="8">
    <source>
        <dbReference type="PROSITE" id="PS50075"/>
    </source>
</evidence>
<feature type="domain" description="Carrier" evidence="8">
    <location>
        <begin position="2304"/>
        <end position="2379"/>
    </location>
</feature>
<dbReference type="InterPro" id="IPR057326">
    <property type="entry name" value="KR_dom"/>
</dbReference>
<dbReference type="PROSITE" id="PS00012">
    <property type="entry name" value="PHOSPHOPANTETHEINE"/>
    <property type="match status" value="1"/>
</dbReference>
<dbReference type="InterPro" id="IPR014031">
    <property type="entry name" value="Ketoacyl_synth_C"/>
</dbReference>
<name>A0A369KDJ2_HYPMA</name>
<keyword evidence="12" id="KW-1185">Reference proteome</keyword>
<dbReference type="STRING" id="39966.A0A369KDJ2"/>
<dbReference type="InterPro" id="IPR036736">
    <property type="entry name" value="ACP-like_sf"/>
</dbReference>
<feature type="domain" description="Ketosynthase family 3 (KS3)" evidence="9">
    <location>
        <begin position="622"/>
        <end position="1050"/>
    </location>
</feature>
<sequence>MIVLLLAVWKLGGIVAPLDCHAPSDLMEAMLRNVAPTYVVIPSSDTLNQRIAHSLLVPIEVLEPDACTITALSQQFLDFSPHVPPKFYLPPQPDDVCLYIHTSSASSVSNLKCVPISHHSLVTNGRSQQLSLQKSLPNMSFEHLRVLGWSPFSHIMSMGIDLYVGMLLTRGCYIFALVPSTYPVVSRPDTIRQFDVPTLIFEAILEHEPHVLVGVPWILDGLRNAWNAETDVEQRARISAALRNFRYFITAGAATNEESLQWAKEHGLPVLNTMGMTELGGVLFHSLVSEAATGWSIDACCISDAVLELIDENGDIIDSEGELQITSRLISKGYLKFESSAFSQDKDGWITFRTGDIYARSSDSGRLTWKGRRDDFIQLVSGESLDPRVVEKALNSCPLVEQSSVVGNMFLSATANFACAIIELTPEGVEKLPAAKAQITKVLAAVNRGLAPPLRIAWSRVLILDETQHIPYTRKHTVFRKKLQALFGDQLSRFLSAPTKETVRSSFSSTPTPKLVATVLPNLETESIIFDTVCHALKISSETLAESRQSMFSELGMDSTMAIIIVNTLNQRLSLSLPPNTCHNYIDLASLTSHIFENLKSDIPLISPIPKAIHKTPHAPDPEPIVIIGQALRLPGDINSPESLWKALVDKRQDILTRTPPDRWNHESFKQGPSGRITFDKSGFINITSFDNAFFGIPTPEALFVSPTTRLTLESAFEALESANIPISKVKGTDMGVFVAAGLDSGYSELLFLDKGYDAFSRYYGTGIATSTACGRLSYLLDIHGPSMTVETACSGGLVALDQAVRHLESGRGESAIVCGANTHTGPGMFGFLSAQKMTSTNSRCATFTNEADGYAASEGVVSVIIKTQSAAIRDGDKILGVIKATDTMHNGRTQGLVAPSTKAQVSLQRALLERASWKPDDIDFVEAHGTGTPLGDLIEIQGINEVFRASHTLSRPLIVGAAKSCVGHTETSSGLVGLVKALTSFSKEAVPGLTHLNEANMNPSIDCSVIPMHIPCHPVQLKRRSAEPFRALVVAYGFAGTLSGVAVEAPSNSVDHHMVLAEVSSPLLFVISAKTQLALLAYIRLYLDFCSDAPTSAFRSICYTSCVGREHYRHRFACVARDMQQLISSLKERLFSGVQASSNLSNPCVAFGYPGQGSQFSGMAKDLAVQYSGFRSILSEYANLAGSLSGYPVLRLLLGTSDCNDDINQSQIAQICIFVYQCSVSKWLEWLEVRPQGVVGHSLGEIAAAVSAGALSFTDGLHFVIARASALKANPACPGAMAAVAAPEAIISNYISSLNVTDRVTIAVFNGMESHVISGAAAAIDLVHEAVRQDGIRCTKLKVDQGFHSYCIEDSLPTLQKWLSDNESIFKPLRVPFFSTLLADKVLSGQYLRTGYWVEHAKRPVKFHQTALELGSETSLNVILDIGPQPTMWSSLQSLNLPDKLLLATTAKQGKDQESALLQAMAALFELGLPLNLERIYEDRGETFHKTTIPTYPFQRQHHYPAYIPSLHALPAHMSQKKPSDTTLELFPVNQPLLELLRDHRIEGRQVLPGAAFADYLARLSYNAPKYVECVRFHQPLVLETLGTLVEVTLASDHSFQVSQRGSSAESAKVCSGSLPPPTTIYSRKPVAASDVPSHTILDRDQIYKPFEGNIHFGPAFRNVSQLNVYSDHVDALITVPASQHPHLDRIRKLDPCLHMFGGLVHFHGISQSMLDEGFYLPTSVEGFTLHTDTLPDEFICRYFLPMTIMNDGRYISLAFEVLSLSGELLVSCQKYSVAWIPKGVAIQAPSPSSHDKHWLFNTWKHEEIPSDPAHYLKSKPSTQPETVTYFGATLNRDLLAPFIPTSSEVIFIELRESERRYLHLSPENLKHPSIPTNYKDLQDELLGKCLSVILDVTSYSSPGSASFTALWQHILWLMKLTMSGKIRVSSFVVVSCSSSPTGITTPPGISAVVQGVLRVYRREAGLTRDVVWGLDLPADLGGAEISRIIESELAFRNGGGSSSSSVVAYRKEPGSDSVVRLVPILRPAPSVTPVSPSLSGVAVIVGMGSIGCALAPYLANAGCSAVVFIGRRPISDSAVVEGLARLKNSKNSPLEAFDYIQADASDLPSIHQAFGDIQTRYGAIKNVMHTAGIVSDATINTVTRESFQRVLNPKVMGAWNLHLVSQEIGLNLDNFVMLSSISVPLGNPGQAAYVGANSFLDTLAAYRQGIGLRGLSLQLGAWESRMIEGLDLSRSAVLAMSHDEGIPLIMKALSTTDPVQVIARLDMKLLGQDPALSGDPMMSEVLETHAKRMPARLSFTKGQAKQKIVEILRGLLELTVDDELDLEESVTSCGMDSIAFAQARGRVLKAIGVEIPMLYLSDSYTMNDMITFTENNVR</sequence>
<dbReference type="InterPro" id="IPR050091">
    <property type="entry name" value="PKS_NRPS_Biosynth_Enz"/>
</dbReference>
<keyword evidence="5" id="KW-0677">Repeat</keyword>
<dbReference type="InterPro" id="IPR016039">
    <property type="entry name" value="Thiolase-like"/>
</dbReference>
<dbReference type="InterPro" id="IPR049900">
    <property type="entry name" value="PKS_mFAS_DH"/>
</dbReference>
<dbReference type="InterPro" id="IPR013968">
    <property type="entry name" value="PKS_KR"/>
</dbReference>
<dbReference type="Gene3D" id="1.10.1200.10">
    <property type="entry name" value="ACP-like"/>
    <property type="match status" value="1"/>
</dbReference>
<dbReference type="SMART" id="SM00822">
    <property type="entry name" value="PKS_KR"/>
    <property type="match status" value="1"/>
</dbReference>
<dbReference type="EMBL" id="LUEZ02000002">
    <property type="protein sequence ID" value="RDB30947.1"/>
    <property type="molecule type" value="Genomic_DNA"/>
</dbReference>
<evidence type="ECO:0000313" key="11">
    <source>
        <dbReference type="EMBL" id="RDB30947.1"/>
    </source>
</evidence>
<feature type="region of interest" description="N-terminal hotdog fold" evidence="6">
    <location>
        <begin position="1513"/>
        <end position="1627"/>
    </location>
</feature>
<dbReference type="InterPro" id="IPR006162">
    <property type="entry name" value="Ppantetheine_attach_site"/>
</dbReference>
<dbReference type="Gene3D" id="3.10.129.110">
    <property type="entry name" value="Polyketide synthase dehydratase"/>
    <property type="match status" value="1"/>
</dbReference>
<dbReference type="GO" id="GO:0004312">
    <property type="term" value="F:fatty acid synthase activity"/>
    <property type="evidence" value="ECO:0007669"/>
    <property type="project" value="TreeGrafter"/>
</dbReference>
<dbReference type="InterPro" id="IPR016035">
    <property type="entry name" value="Acyl_Trfase/lysoPLipase"/>
</dbReference>
<dbReference type="SUPFAM" id="SSF56801">
    <property type="entry name" value="Acetyl-CoA synthetase-like"/>
    <property type="match status" value="1"/>
</dbReference>
<dbReference type="InterPro" id="IPR042104">
    <property type="entry name" value="PKS_dehydratase_sf"/>
</dbReference>
<evidence type="ECO:0000259" key="9">
    <source>
        <dbReference type="PROSITE" id="PS52004"/>
    </source>
</evidence>
<dbReference type="Pfam" id="PF02801">
    <property type="entry name" value="Ketoacyl-synt_C"/>
    <property type="match status" value="1"/>
</dbReference>
<keyword evidence="2" id="KW-0596">Phosphopantetheine</keyword>